<feature type="region of interest" description="Disordered" evidence="1">
    <location>
        <begin position="114"/>
        <end position="171"/>
    </location>
</feature>
<dbReference type="EMBL" id="JAOB01000066">
    <property type="protein sequence ID" value="EUA24101.1"/>
    <property type="molecule type" value="Genomic_DNA"/>
</dbReference>
<feature type="compositionally biased region" description="Polar residues" evidence="1">
    <location>
        <begin position="116"/>
        <end position="126"/>
    </location>
</feature>
<reference evidence="3" key="1">
    <citation type="submission" date="2014-01" db="EMBL/GenBank/DDBJ databases">
        <authorList>
            <person name="Brown-Elliot B."/>
            <person name="Wallace R."/>
            <person name="Lenaerts A."/>
            <person name="Ordway D."/>
            <person name="DeGroote M.A."/>
            <person name="Parker T."/>
            <person name="Sizemore C."/>
            <person name="Tallon L.J."/>
            <person name="Sadzewicz L.K."/>
            <person name="Sengamalay N."/>
            <person name="Fraser C.M."/>
            <person name="Hine E."/>
            <person name="Shefchek K.A."/>
            <person name="Das S.P."/>
            <person name="Tettelin H."/>
        </authorList>
    </citation>
    <scope>NUCLEOTIDE SEQUENCE [LARGE SCALE GENOMIC DNA]</scope>
    <source>
        <strain evidence="3">4042</strain>
    </source>
</reference>
<dbReference type="AlphaFoldDB" id="X7ZYH5"/>
<evidence type="ECO:0000256" key="2">
    <source>
        <dbReference type="SAM" id="Phobius"/>
    </source>
</evidence>
<gene>
    <name evidence="3" type="ORF">I553_3653</name>
</gene>
<keyword evidence="2" id="KW-1133">Transmembrane helix</keyword>
<dbReference type="PATRIC" id="fig|1299334.3.peg.6810"/>
<protein>
    <submittedName>
        <fullName evidence="3">N utilization substance B domain protein</fullName>
    </submittedName>
</protein>
<evidence type="ECO:0000256" key="1">
    <source>
        <dbReference type="SAM" id="MobiDB-lite"/>
    </source>
</evidence>
<keyword evidence="2" id="KW-0472">Membrane</keyword>
<keyword evidence="2" id="KW-0812">Transmembrane</keyword>
<sequence length="185" mass="19754">MTRLELRVAIAAVLAATVVLGAVACAAYGLAVVAGALAIYALGVGAWLYHCIERYLVAHRISTVRSAAKPFQPLLPVMAAIMGLTQAVVRSLSDVTDLPSRRWDSPVRRWMEITRSRSGPGTTPTSDVDAPPGRSATSRPLIARPGDGRDRLRCCRGETRHAPPRAYGCADPGLLQRISRLGDGD</sequence>
<proteinExistence type="predicted"/>
<dbReference type="PROSITE" id="PS51257">
    <property type="entry name" value="PROKAR_LIPOPROTEIN"/>
    <property type="match status" value="1"/>
</dbReference>
<comment type="caution">
    <text evidence="3">The sequence shown here is derived from an EMBL/GenBank/DDBJ whole genome shotgun (WGS) entry which is preliminary data.</text>
</comment>
<feature type="compositionally biased region" description="Basic and acidic residues" evidence="1">
    <location>
        <begin position="146"/>
        <end position="161"/>
    </location>
</feature>
<name>X7ZYH5_MYCXE</name>
<organism evidence="3">
    <name type="scientific">Mycobacterium xenopi 4042</name>
    <dbReference type="NCBI Taxonomy" id="1299334"/>
    <lineage>
        <taxon>Bacteria</taxon>
        <taxon>Bacillati</taxon>
        <taxon>Actinomycetota</taxon>
        <taxon>Actinomycetes</taxon>
        <taxon>Mycobacteriales</taxon>
        <taxon>Mycobacteriaceae</taxon>
        <taxon>Mycobacterium</taxon>
    </lineage>
</organism>
<feature type="transmembrane region" description="Helical" evidence="2">
    <location>
        <begin position="31"/>
        <end position="52"/>
    </location>
</feature>
<accession>X7ZYH5</accession>
<evidence type="ECO:0000313" key="3">
    <source>
        <dbReference type="EMBL" id="EUA24101.1"/>
    </source>
</evidence>